<feature type="compositionally biased region" description="Low complexity" evidence="1">
    <location>
        <begin position="15"/>
        <end position="31"/>
    </location>
</feature>
<evidence type="ECO:0000313" key="2">
    <source>
        <dbReference type="EMBL" id="PRQ55897.1"/>
    </source>
</evidence>
<dbReference type="EMBL" id="PDCK01000039">
    <property type="protein sequence ID" value="PRQ55897.1"/>
    <property type="molecule type" value="Genomic_DNA"/>
</dbReference>
<dbReference type="Gramene" id="PRQ55897">
    <property type="protein sequence ID" value="PRQ55897"/>
    <property type="gene ID" value="RchiOBHm_Chr1g0329701"/>
</dbReference>
<evidence type="ECO:0000256" key="1">
    <source>
        <dbReference type="SAM" id="MobiDB-lite"/>
    </source>
</evidence>
<feature type="compositionally biased region" description="Basic residues" evidence="1">
    <location>
        <begin position="36"/>
        <end position="69"/>
    </location>
</feature>
<feature type="region of interest" description="Disordered" evidence="1">
    <location>
        <begin position="15"/>
        <end position="69"/>
    </location>
</feature>
<organism evidence="2 3">
    <name type="scientific">Rosa chinensis</name>
    <name type="common">China rose</name>
    <dbReference type="NCBI Taxonomy" id="74649"/>
    <lineage>
        <taxon>Eukaryota</taxon>
        <taxon>Viridiplantae</taxon>
        <taxon>Streptophyta</taxon>
        <taxon>Embryophyta</taxon>
        <taxon>Tracheophyta</taxon>
        <taxon>Spermatophyta</taxon>
        <taxon>Magnoliopsida</taxon>
        <taxon>eudicotyledons</taxon>
        <taxon>Gunneridae</taxon>
        <taxon>Pentapetalae</taxon>
        <taxon>rosids</taxon>
        <taxon>fabids</taxon>
        <taxon>Rosales</taxon>
        <taxon>Rosaceae</taxon>
        <taxon>Rosoideae</taxon>
        <taxon>Rosoideae incertae sedis</taxon>
        <taxon>Rosa</taxon>
    </lineage>
</organism>
<dbReference type="Proteomes" id="UP000238479">
    <property type="component" value="Chromosome 1"/>
</dbReference>
<gene>
    <name evidence="2" type="ORF">RchiOBHm_Chr1g0329701</name>
</gene>
<accession>A0A2P6SB48</accession>
<keyword evidence="3" id="KW-1185">Reference proteome</keyword>
<proteinExistence type="predicted"/>
<sequence>MLPLNLFKISDLKSSLSRYPSSSPTTSTVKTAMTRPCHRTPRLGRRRSRSRRNRRSLRLPWLRRRGRLK</sequence>
<protein>
    <submittedName>
        <fullName evidence="2">Uncharacterized protein</fullName>
    </submittedName>
</protein>
<name>A0A2P6SB48_ROSCH</name>
<reference evidence="2 3" key="1">
    <citation type="journal article" date="2018" name="Nat. Genet.">
        <title>The Rosa genome provides new insights in the design of modern roses.</title>
        <authorList>
            <person name="Bendahmane M."/>
        </authorList>
    </citation>
    <scope>NUCLEOTIDE SEQUENCE [LARGE SCALE GENOMIC DNA]</scope>
    <source>
        <strain evidence="3">cv. Old Blush</strain>
    </source>
</reference>
<dbReference type="AlphaFoldDB" id="A0A2P6SB48"/>
<evidence type="ECO:0000313" key="3">
    <source>
        <dbReference type="Proteomes" id="UP000238479"/>
    </source>
</evidence>
<comment type="caution">
    <text evidence="2">The sequence shown here is derived from an EMBL/GenBank/DDBJ whole genome shotgun (WGS) entry which is preliminary data.</text>
</comment>